<name>A0A1F6E438_9BACT</name>
<feature type="transmembrane region" description="Helical" evidence="2">
    <location>
        <begin position="12"/>
        <end position="31"/>
    </location>
</feature>
<evidence type="ECO:0000256" key="2">
    <source>
        <dbReference type="SAM" id="Phobius"/>
    </source>
</evidence>
<dbReference type="STRING" id="1798499.A3C95_01730"/>
<proteinExistence type="predicted"/>
<sequence length="87" mass="9204">MDTTSKMNPYALGGVAIVAIVIIGALIYFYGGSSTGDLGSLESSLEQASTPEISVPTTVNPINEVLPDETAFDKTNPFNETYANPFE</sequence>
<organism evidence="3 4">
    <name type="scientific">Candidatus Kaiserbacteria bacterium RIFCSPHIGHO2_02_FULL_56_30</name>
    <dbReference type="NCBI Taxonomy" id="1798499"/>
    <lineage>
        <taxon>Bacteria</taxon>
        <taxon>Candidatus Kaiseribacteriota</taxon>
    </lineage>
</organism>
<dbReference type="Proteomes" id="UP000177107">
    <property type="component" value="Unassembled WGS sequence"/>
</dbReference>
<keyword evidence="2" id="KW-0472">Membrane</keyword>
<keyword evidence="2" id="KW-1133">Transmembrane helix</keyword>
<comment type="caution">
    <text evidence="3">The sequence shown here is derived from an EMBL/GenBank/DDBJ whole genome shotgun (WGS) entry which is preliminary data.</text>
</comment>
<keyword evidence="2" id="KW-0812">Transmembrane</keyword>
<accession>A0A1F6E438</accession>
<evidence type="ECO:0000313" key="4">
    <source>
        <dbReference type="Proteomes" id="UP000177107"/>
    </source>
</evidence>
<reference evidence="3 4" key="1">
    <citation type="journal article" date="2016" name="Nat. Commun.">
        <title>Thousands of microbial genomes shed light on interconnected biogeochemical processes in an aquifer system.</title>
        <authorList>
            <person name="Anantharaman K."/>
            <person name="Brown C.T."/>
            <person name="Hug L.A."/>
            <person name="Sharon I."/>
            <person name="Castelle C.J."/>
            <person name="Probst A.J."/>
            <person name="Thomas B.C."/>
            <person name="Singh A."/>
            <person name="Wilkins M.J."/>
            <person name="Karaoz U."/>
            <person name="Brodie E.L."/>
            <person name="Williams K.H."/>
            <person name="Hubbard S.S."/>
            <person name="Banfield J.F."/>
        </authorList>
    </citation>
    <scope>NUCLEOTIDE SEQUENCE [LARGE SCALE GENOMIC DNA]</scope>
</reference>
<feature type="region of interest" description="Disordered" evidence="1">
    <location>
        <begin position="39"/>
        <end position="58"/>
    </location>
</feature>
<gene>
    <name evidence="3" type="ORF">A3C95_01730</name>
</gene>
<dbReference type="AlphaFoldDB" id="A0A1F6E438"/>
<evidence type="ECO:0000256" key="1">
    <source>
        <dbReference type="SAM" id="MobiDB-lite"/>
    </source>
</evidence>
<evidence type="ECO:0000313" key="3">
    <source>
        <dbReference type="EMBL" id="OGG68406.1"/>
    </source>
</evidence>
<dbReference type="EMBL" id="MFLM01000009">
    <property type="protein sequence ID" value="OGG68406.1"/>
    <property type="molecule type" value="Genomic_DNA"/>
</dbReference>
<protein>
    <submittedName>
        <fullName evidence="3">Uncharacterized protein</fullName>
    </submittedName>
</protein>